<sequence length="340" mass="36632">MRAVEWVEDHLRLLDQTKIPQKVQFLEIKTVDQLIDAIVSLAVRGAPALGATGAYGIVTAIDQGKKENWSESELEKQIARIRDARPTAVNLAWGADKAKEELKNGRDAVLALAHKIAKEDEAANKATGKLGADWLMNKISRRPLRLLTHCNTGMLATTAWGTAFGVIRELHERGIVENVYADETRPLLQGSRLTAWELVQNKIPHLVLADGAAASTILRGDVDAALIGADRIAANGDTANKIGSLGVALACQAAGIPFMVVAPQSTVDLTTHSGEEIEIELRDESEILNFNGVRVAPLESRGYNPAFDVTPAKYISAIVTELGVIDVSKGETPATRKQGK</sequence>
<dbReference type="PANTHER" id="PTHR43475:SF1">
    <property type="entry name" value="METHYLTHIORIBOSE-1-PHOSPHATE ISOMERASE"/>
    <property type="match status" value="1"/>
</dbReference>
<dbReference type="EMBL" id="CAEZTU010000016">
    <property type="protein sequence ID" value="CAB4576001.1"/>
    <property type="molecule type" value="Genomic_DNA"/>
</dbReference>
<dbReference type="InterPro" id="IPR042529">
    <property type="entry name" value="IF_2B-like_C"/>
</dbReference>
<evidence type="ECO:0000313" key="2">
    <source>
        <dbReference type="EMBL" id="CAB4576001.1"/>
    </source>
</evidence>
<dbReference type="NCBIfam" id="NF004326">
    <property type="entry name" value="PRK05720.1"/>
    <property type="match status" value="1"/>
</dbReference>
<organism evidence="2">
    <name type="scientific">freshwater metagenome</name>
    <dbReference type="NCBI Taxonomy" id="449393"/>
    <lineage>
        <taxon>unclassified sequences</taxon>
        <taxon>metagenomes</taxon>
        <taxon>ecological metagenomes</taxon>
    </lineage>
</organism>
<dbReference type="InterPro" id="IPR005251">
    <property type="entry name" value="IF-M1Pi"/>
</dbReference>
<dbReference type="NCBIfam" id="TIGR00512">
    <property type="entry name" value="salvage_mtnA"/>
    <property type="match status" value="1"/>
</dbReference>
<reference evidence="2" key="1">
    <citation type="submission" date="2020-05" db="EMBL/GenBank/DDBJ databases">
        <authorList>
            <person name="Chiriac C."/>
            <person name="Salcher M."/>
            <person name="Ghai R."/>
            <person name="Kavagutti S V."/>
        </authorList>
    </citation>
    <scope>NUCLEOTIDE SEQUENCE</scope>
</reference>
<dbReference type="Gene3D" id="3.40.50.10470">
    <property type="entry name" value="Translation initiation factor eif-2b, domain 2"/>
    <property type="match status" value="1"/>
</dbReference>
<dbReference type="FunFam" id="1.20.120.420:FF:000003">
    <property type="entry name" value="Methylthioribose-1-phosphate isomerase"/>
    <property type="match status" value="1"/>
</dbReference>
<dbReference type="InterPro" id="IPR000649">
    <property type="entry name" value="IF-2B-related"/>
</dbReference>
<dbReference type="PANTHER" id="PTHR43475">
    <property type="entry name" value="METHYLTHIORIBOSE-1-PHOSPHATE ISOMERASE"/>
    <property type="match status" value="1"/>
</dbReference>
<proteinExistence type="inferred from homology"/>
<gene>
    <name evidence="2" type="ORF">UFOPK1740_00565</name>
</gene>
<evidence type="ECO:0000256" key="1">
    <source>
        <dbReference type="ARBA" id="ARBA00023235"/>
    </source>
</evidence>
<dbReference type="FunFam" id="3.40.50.10470:FF:000006">
    <property type="entry name" value="Methylthioribose-1-phosphate isomerase"/>
    <property type="match status" value="1"/>
</dbReference>
<dbReference type="AlphaFoldDB" id="A0A6J6EHK2"/>
<dbReference type="SUPFAM" id="SSF100950">
    <property type="entry name" value="NagB/RpiA/CoA transferase-like"/>
    <property type="match status" value="1"/>
</dbReference>
<dbReference type="NCBIfam" id="TIGR00524">
    <property type="entry name" value="eIF-2B_rel"/>
    <property type="match status" value="1"/>
</dbReference>
<keyword evidence="1" id="KW-0413">Isomerase</keyword>
<dbReference type="InterPro" id="IPR027363">
    <property type="entry name" value="M1Pi_N"/>
</dbReference>
<dbReference type="Gene3D" id="1.20.120.420">
    <property type="entry name" value="translation initiation factor eif-2b, domain 1"/>
    <property type="match status" value="1"/>
</dbReference>
<dbReference type="HAMAP" id="MF_01678">
    <property type="entry name" value="Salvage_MtnA"/>
    <property type="match status" value="1"/>
</dbReference>
<protein>
    <submittedName>
        <fullName evidence="2">Unannotated protein</fullName>
    </submittedName>
</protein>
<dbReference type="GO" id="GO:0046523">
    <property type="term" value="F:S-methyl-5-thioribose-1-phosphate isomerase activity"/>
    <property type="evidence" value="ECO:0007669"/>
    <property type="project" value="TreeGrafter"/>
</dbReference>
<name>A0A6J6EHK2_9ZZZZ</name>
<dbReference type="InterPro" id="IPR037171">
    <property type="entry name" value="NagB/RpiA_transferase-like"/>
</dbReference>
<accession>A0A6J6EHK2</accession>
<dbReference type="GO" id="GO:0019509">
    <property type="term" value="P:L-methionine salvage from methylthioadenosine"/>
    <property type="evidence" value="ECO:0007669"/>
    <property type="project" value="TreeGrafter"/>
</dbReference>
<dbReference type="InterPro" id="IPR011559">
    <property type="entry name" value="Initiation_fac_2B_a/b/d"/>
</dbReference>
<dbReference type="Pfam" id="PF01008">
    <property type="entry name" value="IF-2B"/>
    <property type="match status" value="1"/>
</dbReference>